<protein>
    <recommendedName>
        <fullName evidence="6">Large ribosomal subunit protein uL23</fullName>
    </recommendedName>
</protein>
<dbReference type="Pfam" id="PF00276">
    <property type="entry name" value="Ribosomal_L23"/>
    <property type="match status" value="1"/>
</dbReference>
<dbReference type="PANTHER" id="PTHR11620">
    <property type="entry name" value="60S RIBOSOMAL PROTEIN L23A"/>
    <property type="match status" value="1"/>
</dbReference>
<sequence>MSAFSQERLLQVLLAPQISEKATQIADKNEQVVFKVASDATKPEVKAAVELLFKVQVESVQIANVKGKVKRFGRSFGRRKDWKKAFVSLKPGQEINFAAGE</sequence>
<keyword evidence="8" id="KW-1185">Reference proteome</keyword>
<comment type="function">
    <text evidence="6">One of the early assembly proteins it binds 23S rRNA. One of the proteins that surrounds the polypeptide exit tunnel on the outside of the ribosome. Forms the main docking site for trigger factor binding to the ribosome.</text>
</comment>
<name>A0A4S4AVN8_9RHOO</name>
<gene>
    <name evidence="6" type="primary">rplW</name>
    <name evidence="7" type="ORF">E6C76_15105</name>
</gene>
<organism evidence="7 8">
    <name type="scientific">Pseudothauera nasutitermitis</name>
    <dbReference type="NCBI Taxonomy" id="2565930"/>
    <lineage>
        <taxon>Bacteria</taxon>
        <taxon>Pseudomonadati</taxon>
        <taxon>Pseudomonadota</taxon>
        <taxon>Betaproteobacteria</taxon>
        <taxon>Rhodocyclales</taxon>
        <taxon>Zoogloeaceae</taxon>
        <taxon>Pseudothauera</taxon>
    </lineage>
</organism>
<dbReference type="GO" id="GO:1990904">
    <property type="term" value="C:ribonucleoprotein complex"/>
    <property type="evidence" value="ECO:0007669"/>
    <property type="project" value="UniProtKB-KW"/>
</dbReference>
<comment type="subunit">
    <text evidence="6">Part of the 50S ribosomal subunit. Contacts protein L29, and trigger factor when it is bound to the ribosome.</text>
</comment>
<comment type="caution">
    <text evidence="7">The sequence shown here is derived from an EMBL/GenBank/DDBJ whole genome shotgun (WGS) entry which is preliminary data.</text>
</comment>
<dbReference type="GO" id="GO:0003735">
    <property type="term" value="F:structural constituent of ribosome"/>
    <property type="evidence" value="ECO:0007669"/>
    <property type="project" value="InterPro"/>
</dbReference>
<keyword evidence="3 6" id="KW-0694">RNA-binding</keyword>
<dbReference type="GO" id="GO:0006412">
    <property type="term" value="P:translation"/>
    <property type="evidence" value="ECO:0007669"/>
    <property type="project" value="UniProtKB-UniRule"/>
</dbReference>
<evidence type="ECO:0000313" key="8">
    <source>
        <dbReference type="Proteomes" id="UP000308430"/>
    </source>
</evidence>
<keyword evidence="5 6" id="KW-0687">Ribonucleoprotein</keyword>
<accession>A0A4S4AVN8</accession>
<evidence type="ECO:0000256" key="4">
    <source>
        <dbReference type="ARBA" id="ARBA00022980"/>
    </source>
</evidence>
<dbReference type="InterPro" id="IPR012677">
    <property type="entry name" value="Nucleotide-bd_a/b_plait_sf"/>
</dbReference>
<dbReference type="SUPFAM" id="SSF54189">
    <property type="entry name" value="Ribosomal proteins S24e, L23 and L15e"/>
    <property type="match status" value="1"/>
</dbReference>
<dbReference type="RefSeq" id="WP_136349063.1">
    <property type="nucleotide sequence ID" value="NZ_SSOC01000005.1"/>
</dbReference>
<dbReference type="Proteomes" id="UP000308430">
    <property type="component" value="Unassembled WGS sequence"/>
</dbReference>
<dbReference type="FunFam" id="3.30.70.330:FF:000001">
    <property type="entry name" value="50S ribosomal protein L23"/>
    <property type="match status" value="1"/>
</dbReference>
<dbReference type="NCBIfam" id="NF004359">
    <property type="entry name" value="PRK05738.1-3"/>
    <property type="match status" value="1"/>
</dbReference>
<evidence type="ECO:0000313" key="7">
    <source>
        <dbReference type="EMBL" id="THF63904.1"/>
    </source>
</evidence>
<evidence type="ECO:0000256" key="6">
    <source>
        <dbReference type="HAMAP-Rule" id="MF_01369"/>
    </source>
</evidence>
<dbReference type="Gene3D" id="3.30.70.330">
    <property type="match status" value="1"/>
</dbReference>
<proteinExistence type="inferred from homology"/>
<dbReference type="NCBIfam" id="NF004363">
    <property type="entry name" value="PRK05738.2-4"/>
    <property type="match status" value="1"/>
</dbReference>
<dbReference type="AlphaFoldDB" id="A0A4S4AVN8"/>
<dbReference type="InterPro" id="IPR013025">
    <property type="entry name" value="Ribosomal_uL23-like"/>
</dbReference>
<evidence type="ECO:0000256" key="5">
    <source>
        <dbReference type="ARBA" id="ARBA00023274"/>
    </source>
</evidence>
<comment type="similarity">
    <text evidence="1 6">Belongs to the universal ribosomal protein uL23 family.</text>
</comment>
<keyword evidence="2 6" id="KW-0699">rRNA-binding</keyword>
<keyword evidence="4 6" id="KW-0689">Ribosomal protein</keyword>
<evidence type="ECO:0000256" key="3">
    <source>
        <dbReference type="ARBA" id="ARBA00022884"/>
    </source>
</evidence>
<dbReference type="GO" id="GO:0005840">
    <property type="term" value="C:ribosome"/>
    <property type="evidence" value="ECO:0007669"/>
    <property type="project" value="UniProtKB-KW"/>
</dbReference>
<dbReference type="OrthoDB" id="9793353at2"/>
<evidence type="ECO:0000256" key="2">
    <source>
        <dbReference type="ARBA" id="ARBA00022730"/>
    </source>
</evidence>
<dbReference type="HAMAP" id="MF_01369_B">
    <property type="entry name" value="Ribosomal_uL23_B"/>
    <property type="match status" value="1"/>
</dbReference>
<reference evidence="7 8" key="1">
    <citation type="submission" date="2019-04" db="EMBL/GenBank/DDBJ databases">
        <title>Azoarcus nasutitermitis sp. nov. isolated from termite nest.</title>
        <authorList>
            <person name="Lin S.-Y."/>
            <person name="Hameed A."/>
            <person name="Hsu Y.-H."/>
            <person name="Young C.-C."/>
        </authorList>
    </citation>
    <scope>NUCLEOTIDE SEQUENCE [LARGE SCALE GENOMIC DNA]</scope>
    <source>
        <strain evidence="7 8">CC-YHH838</strain>
    </source>
</reference>
<dbReference type="EMBL" id="SSOC01000005">
    <property type="protein sequence ID" value="THF63904.1"/>
    <property type="molecule type" value="Genomic_DNA"/>
</dbReference>
<evidence type="ECO:0000256" key="1">
    <source>
        <dbReference type="ARBA" id="ARBA00006700"/>
    </source>
</evidence>
<dbReference type="InterPro" id="IPR012678">
    <property type="entry name" value="Ribosomal_uL23/eL15/eS24_sf"/>
</dbReference>
<dbReference type="GO" id="GO:0019843">
    <property type="term" value="F:rRNA binding"/>
    <property type="evidence" value="ECO:0007669"/>
    <property type="project" value="UniProtKB-UniRule"/>
</dbReference>